<evidence type="ECO:0000256" key="1">
    <source>
        <dbReference type="ARBA" id="ARBA00010699"/>
    </source>
</evidence>
<dbReference type="SUPFAM" id="SSF50486">
    <property type="entry name" value="FMT C-terminal domain-like"/>
    <property type="match status" value="1"/>
</dbReference>
<dbReference type="PANTHER" id="PTHR11138:SF5">
    <property type="entry name" value="METHIONYL-TRNA FORMYLTRANSFERASE, MITOCHONDRIAL"/>
    <property type="match status" value="1"/>
</dbReference>
<dbReference type="EC" id="2.1.2.9" evidence="2 5"/>
<evidence type="ECO:0000313" key="8">
    <source>
        <dbReference type="EMBL" id="PIT86665.1"/>
    </source>
</evidence>
<evidence type="ECO:0000259" key="6">
    <source>
        <dbReference type="Pfam" id="PF00551"/>
    </source>
</evidence>
<dbReference type="InterPro" id="IPR036477">
    <property type="entry name" value="Formyl_transf_N_sf"/>
</dbReference>
<dbReference type="InterPro" id="IPR041711">
    <property type="entry name" value="Met-tRNA-FMT_N"/>
</dbReference>
<keyword evidence="4 5" id="KW-0648">Protein biosynthesis</keyword>
<comment type="caution">
    <text evidence="8">The sequence shown here is derived from an EMBL/GenBank/DDBJ whole genome shotgun (WGS) entry which is preliminary data.</text>
</comment>
<comment type="similarity">
    <text evidence="1 5">Belongs to the Fmt family.</text>
</comment>
<dbReference type="SUPFAM" id="SSF53328">
    <property type="entry name" value="Formyltransferase"/>
    <property type="match status" value="1"/>
</dbReference>
<dbReference type="Proteomes" id="UP000229362">
    <property type="component" value="Unassembled WGS sequence"/>
</dbReference>
<dbReference type="Pfam" id="PF02911">
    <property type="entry name" value="Formyl_trans_C"/>
    <property type="match status" value="1"/>
</dbReference>
<dbReference type="HAMAP" id="MF_00182">
    <property type="entry name" value="Formyl_trans"/>
    <property type="match status" value="1"/>
</dbReference>
<feature type="domain" description="Formyl transferase C-terminal" evidence="7">
    <location>
        <begin position="204"/>
        <end position="297"/>
    </location>
</feature>
<feature type="binding site" evidence="5">
    <location>
        <begin position="109"/>
        <end position="112"/>
    </location>
    <ligand>
        <name>(6S)-5,6,7,8-tetrahydrofolate</name>
        <dbReference type="ChEBI" id="CHEBI:57453"/>
    </ligand>
</feature>
<gene>
    <name evidence="5" type="primary">fmt</name>
    <name evidence="8" type="ORF">COU33_01855</name>
</gene>
<reference evidence="9" key="1">
    <citation type="submission" date="2017-09" db="EMBL/GenBank/DDBJ databases">
        <title>Depth-based differentiation of microbial function through sediment-hosted aquifers and enrichment of novel symbionts in the deep terrestrial subsurface.</title>
        <authorList>
            <person name="Probst A.J."/>
            <person name="Ladd B."/>
            <person name="Jarett J.K."/>
            <person name="Geller-Mcgrath D.E."/>
            <person name="Sieber C.M.K."/>
            <person name="Emerson J.B."/>
            <person name="Anantharaman K."/>
            <person name="Thomas B.C."/>
            <person name="Malmstrom R."/>
            <person name="Stieglmeier M."/>
            <person name="Klingl A."/>
            <person name="Woyke T."/>
            <person name="Ryan C.M."/>
            <person name="Banfield J.F."/>
        </authorList>
    </citation>
    <scope>NUCLEOTIDE SEQUENCE [LARGE SCALE GENOMIC DNA]</scope>
</reference>
<dbReference type="InterPro" id="IPR005794">
    <property type="entry name" value="Fmt"/>
</dbReference>
<dbReference type="InterPro" id="IPR001555">
    <property type="entry name" value="GART_AS"/>
</dbReference>
<keyword evidence="3 5" id="KW-0808">Transferase</keyword>
<proteinExistence type="inferred from homology"/>
<dbReference type="InterPro" id="IPR005793">
    <property type="entry name" value="Formyl_trans_C"/>
</dbReference>
<dbReference type="GO" id="GO:0005829">
    <property type="term" value="C:cytosol"/>
    <property type="evidence" value="ECO:0007669"/>
    <property type="project" value="TreeGrafter"/>
</dbReference>
<feature type="domain" description="Formyl transferase N-terminal" evidence="6">
    <location>
        <begin position="8"/>
        <end position="179"/>
    </location>
</feature>
<accession>A0A2M6W1R5</accession>
<protein>
    <recommendedName>
        <fullName evidence="2 5">Methionyl-tRNA formyltransferase</fullName>
        <ecNumber evidence="2 5">2.1.2.9</ecNumber>
    </recommendedName>
</protein>
<name>A0A2M6W1R5_9BACT</name>
<dbReference type="EMBL" id="PFBZ01000079">
    <property type="protein sequence ID" value="PIT86665.1"/>
    <property type="molecule type" value="Genomic_DNA"/>
</dbReference>
<dbReference type="PANTHER" id="PTHR11138">
    <property type="entry name" value="METHIONYL-TRNA FORMYLTRANSFERASE"/>
    <property type="match status" value="1"/>
</dbReference>
<evidence type="ECO:0000256" key="5">
    <source>
        <dbReference type="HAMAP-Rule" id="MF_00182"/>
    </source>
</evidence>
<evidence type="ECO:0000256" key="2">
    <source>
        <dbReference type="ARBA" id="ARBA00012261"/>
    </source>
</evidence>
<evidence type="ECO:0000313" key="9">
    <source>
        <dbReference type="Proteomes" id="UP000229362"/>
    </source>
</evidence>
<dbReference type="InterPro" id="IPR044135">
    <property type="entry name" value="Met-tRNA-FMT_C"/>
</dbReference>
<dbReference type="CDD" id="cd08704">
    <property type="entry name" value="Met_tRNA_FMT_C"/>
    <property type="match status" value="1"/>
</dbReference>
<dbReference type="GO" id="GO:0004479">
    <property type="term" value="F:methionyl-tRNA formyltransferase activity"/>
    <property type="evidence" value="ECO:0007669"/>
    <property type="project" value="UniProtKB-UniRule"/>
</dbReference>
<evidence type="ECO:0000256" key="4">
    <source>
        <dbReference type="ARBA" id="ARBA00022917"/>
    </source>
</evidence>
<comment type="function">
    <text evidence="5">Attaches a formyl group to the free amino group of methionyl-tRNA(fMet). The formyl group appears to play a dual role in the initiator identity of N-formylmethionyl-tRNA by promoting its recognition by IF2 and preventing the misappropriation of this tRNA by the elongation apparatus.</text>
</comment>
<dbReference type="AlphaFoldDB" id="A0A2M6W1R5"/>
<dbReference type="Gene3D" id="3.40.50.12230">
    <property type="match status" value="1"/>
</dbReference>
<dbReference type="InterPro" id="IPR011034">
    <property type="entry name" value="Formyl_transferase-like_C_sf"/>
</dbReference>
<organism evidence="8 9">
    <name type="scientific">Candidatus Magasanikbacteria bacterium CG10_big_fil_rev_8_21_14_0_10_43_6</name>
    <dbReference type="NCBI Taxonomy" id="1974650"/>
    <lineage>
        <taxon>Bacteria</taxon>
        <taxon>Candidatus Magasanikiibacteriota</taxon>
    </lineage>
</organism>
<evidence type="ECO:0000259" key="7">
    <source>
        <dbReference type="Pfam" id="PF02911"/>
    </source>
</evidence>
<comment type="catalytic activity">
    <reaction evidence="5">
        <text>L-methionyl-tRNA(fMet) + (6R)-10-formyltetrahydrofolate = N-formyl-L-methionyl-tRNA(fMet) + (6S)-5,6,7,8-tetrahydrofolate + H(+)</text>
        <dbReference type="Rhea" id="RHEA:24380"/>
        <dbReference type="Rhea" id="RHEA-COMP:9952"/>
        <dbReference type="Rhea" id="RHEA-COMP:9953"/>
        <dbReference type="ChEBI" id="CHEBI:15378"/>
        <dbReference type="ChEBI" id="CHEBI:57453"/>
        <dbReference type="ChEBI" id="CHEBI:78530"/>
        <dbReference type="ChEBI" id="CHEBI:78844"/>
        <dbReference type="ChEBI" id="CHEBI:195366"/>
        <dbReference type="EC" id="2.1.2.9"/>
    </reaction>
</comment>
<dbReference type="CDD" id="cd08646">
    <property type="entry name" value="FMT_core_Met-tRNA-FMT_N"/>
    <property type="match status" value="1"/>
</dbReference>
<dbReference type="PROSITE" id="PS00373">
    <property type="entry name" value="GART"/>
    <property type="match status" value="1"/>
</dbReference>
<dbReference type="NCBIfam" id="TIGR00460">
    <property type="entry name" value="fmt"/>
    <property type="match status" value="1"/>
</dbReference>
<sequence>MRHYTTIFFGTQEFAAIILQGLIDSPLFTIALVVTQPDKPMGRKKIITPPITKVLAEKHSIPVAQPLSLKGFDLSPYPADIAIVAQYGKIIPEELLSIPTYQTLNVHTSLLPKYRGASPIQSAIMNGDTTTGVTIMQMNAGLDTGPIISQRPISIGTNETYPELERRLARLSTELLLETVPDYINGTLLPKKQDEKLATHCSQLTREDGQIDWRNTATKVYNQYRGMTPWPGIWTLWGEKRLKLLDIAVSEKHVPPGTVLAEDGTLYIGCSTGAVQIHLVQLEGKPRMDVRAFLMGNANINGAILLSPPPLT</sequence>
<dbReference type="InterPro" id="IPR002376">
    <property type="entry name" value="Formyl_transf_N"/>
</dbReference>
<dbReference type="Pfam" id="PF00551">
    <property type="entry name" value="Formyl_trans_N"/>
    <property type="match status" value="1"/>
</dbReference>
<evidence type="ECO:0000256" key="3">
    <source>
        <dbReference type="ARBA" id="ARBA00022679"/>
    </source>
</evidence>